<protein>
    <submittedName>
        <fullName evidence="1">Uncharacterized protein</fullName>
    </submittedName>
</protein>
<evidence type="ECO:0000313" key="1">
    <source>
        <dbReference type="EMBL" id="OIQ71484.1"/>
    </source>
</evidence>
<sequence length="90" mass="10144">MHLHGAPLCFLHEKLKCVEYQISAEPHELALAPIDGGPELRRILLPNCAINAVTTDDQVVLGHQLFDRRRFGLVKHLDALSRCASLQYMK</sequence>
<organism evidence="1">
    <name type="scientific">mine drainage metagenome</name>
    <dbReference type="NCBI Taxonomy" id="410659"/>
    <lineage>
        <taxon>unclassified sequences</taxon>
        <taxon>metagenomes</taxon>
        <taxon>ecological metagenomes</taxon>
    </lineage>
</organism>
<accession>A0A1J5PV78</accession>
<reference evidence="1" key="1">
    <citation type="submission" date="2016-10" db="EMBL/GenBank/DDBJ databases">
        <title>Sequence of Gallionella enrichment culture.</title>
        <authorList>
            <person name="Poehlein A."/>
            <person name="Muehling M."/>
            <person name="Daniel R."/>
        </authorList>
    </citation>
    <scope>NUCLEOTIDE SEQUENCE</scope>
</reference>
<proteinExistence type="predicted"/>
<name>A0A1J5PV78_9ZZZZ</name>
<comment type="caution">
    <text evidence="1">The sequence shown here is derived from an EMBL/GenBank/DDBJ whole genome shotgun (WGS) entry which is preliminary data.</text>
</comment>
<dbReference type="EMBL" id="MLJW01003704">
    <property type="protein sequence ID" value="OIQ71484.1"/>
    <property type="molecule type" value="Genomic_DNA"/>
</dbReference>
<gene>
    <name evidence="1" type="ORF">GALL_468980</name>
</gene>
<dbReference type="AlphaFoldDB" id="A0A1J5PV78"/>